<protein>
    <submittedName>
        <fullName evidence="1">Uncharacterized protein</fullName>
    </submittedName>
</protein>
<comment type="caution">
    <text evidence="1">The sequence shown here is derived from an EMBL/GenBank/DDBJ whole genome shotgun (WGS) entry which is preliminary data.</text>
</comment>
<evidence type="ECO:0000313" key="1">
    <source>
        <dbReference type="EMBL" id="KAL3956175.1"/>
    </source>
</evidence>
<sequence>MGRVVNEFCMVQRRRVRRRTDGGPRPSGVLSFTPSPPVTGKKNTVLFLTDCAHGLSKVHVATTLALLQKYPSVDIHYASFPMLKGELQRVSDAANSKSAEARPIQWHELRGPSFIAAAMRTWGDATGLIAPPGVAGSEKLLRDFELVASPWTADELWDLYCQMKELIERIDPAVVVLDSMLRPAMDVSRSLNRTRVVLSPNALTDLLAGMQPWGAPFWKYPALGSGFPFPLPWRLVLANVYLQLRLIYGVVFSPALAAKRRFLSDKGVRDPMPLVDVKFPEAPWISMAFPEAGLPLDFIPSHVMPVGPIVLDVATADKQDEELASWLKRAPTVLVNLGSAVEYDERMAREMAGALATVLESTNTQVLWKLQKACEFSDGALEPVEEHIKSGRLRIESWLDVDPVSLLQTGDIILSVHHGGANCYHEAILTGVPQVILPLWVDLYNFAQIAEYLGVGIWPGKDTAPMWYAEVLSDGFVRALTGESSVAMKKRARELEAVARRYGGQRAAAEKIARMAASGREC</sequence>
<proteinExistence type="predicted"/>
<organism evidence="1 2">
    <name type="scientific">Purpureocillium lilacinum</name>
    <name type="common">Paecilomyces lilacinus</name>
    <dbReference type="NCBI Taxonomy" id="33203"/>
    <lineage>
        <taxon>Eukaryota</taxon>
        <taxon>Fungi</taxon>
        <taxon>Dikarya</taxon>
        <taxon>Ascomycota</taxon>
        <taxon>Pezizomycotina</taxon>
        <taxon>Sordariomycetes</taxon>
        <taxon>Hypocreomycetidae</taxon>
        <taxon>Hypocreales</taxon>
        <taxon>Ophiocordycipitaceae</taxon>
        <taxon>Purpureocillium</taxon>
    </lineage>
</organism>
<keyword evidence="2" id="KW-1185">Reference proteome</keyword>
<accession>A0ACC4DIG9</accession>
<dbReference type="EMBL" id="JBGNUJ010000008">
    <property type="protein sequence ID" value="KAL3956175.1"/>
    <property type="molecule type" value="Genomic_DNA"/>
</dbReference>
<reference evidence="1" key="1">
    <citation type="submission" date="2024-12" db="EMBL/GenBank/DDBJ databases">
        <title>Comparative genomics and development of molecular markers within Purpureocillium lilacinum and among Purpureocillium species.</title>
        <authorList>
            <person name="Yeh Z.-Y."/>
            <person name="Ni N.-T."/>
            <person name="Lo P.-H."/>
            <person name="Mushyakhwo K."/>
            <person name="Lin C.-F."/>
            <person name="Nai Y.-S."/>
        </authorList>
    </citation>
    <scope>NUCLEOTIDE SEQUENCE</scope>
    <source>
        <strain evidence="1">NCHU-NPUST-175</strain>
    </source>
</reference>
<gene>
    <name evidence="1" type="ORF">ACCO45_009021</name>
</gene>
<name>A0ACC4DIG9_PURLI</name>
<evidence type="ECO:0000313" key="2">
    <source>
        <dbReference type="Proteomes" id="UP001638806"/>
    </source>
</evidence>
<dbReference type="Proteomes" id="UP001638806">
    <property type="component" value="Unassembled WGS sequence"/>
</dbReference>